<evidence type="ECO:0000313" key="2">
    <source>
        <dbReference type="Proteomes" id="UP000828251"/>
    </source>
</evidence>
<reference evidence="1 2" key="1">
    <citation type="journal article" date="2021" name="Plant Biotechnol. J.">
        <title>Multi-omics assisted identification of the key and species-specific regulatory components of drought-tolerant mechanisms in Gossypium stocksii.</title>
        <authorList>
            <person name="Yu D."/>
            <person name="Ke L."/>
            <person name="Zhang D."/>
            <person name="Wu Y."/>
            <person name="Sun Y."/>
            <person name="Mei J."/>
            <person name="Sun J."/>
            <person name="Sun Y."/>
        </authorList>
    </citation>
    <scope>NUCLEOTIDE SEQUENCE [LARGE SCALE GENOMIC DNA]</scope>
    <source>
        <strain evidence="2">cv. E1</strain>
        <tissue evidence="1">Leaf</tissue>
    </source>
</reference>
<evidence type="ECO:0000313" key="1">
    <source>
        <dbReference type="EMBL" id="KAH1055910.1"/>
    </source>
</evidence>
<comment type="caution">
    <text evidence="1">The sequence shown here is derived from an EMBL/GenBank/DDBJ whole genome shotgun (WGS) entry which is preliminary data.</text>
</comment>
<sequence>MDVERWDRSNCMSLMDHEHNILEVFRGIESKEITQAKGFLNKIEKCFSKNNKVEMKSLLTSLMSVKYKVQGNVKDYIMDLFHVTSRLKAHKIKLFEDLFLLMVLVSLPV</sequence>
<gene>
    <name evidence="1" type="ORF">J1N35_033975</name>
</gene>
<organism evidence="1 2">
    <name type="scientific">Gossypium stocksii</name>
    <dbReference type="NCBI Taxonomy" id="47602"/>
    <lineage>
        <taxon>Eukaryota</taxon>
        <taxon>Viridiplantae</taxon>
        <taxon>Streptophyta</taxon>
        <taxon>Embryophyta</taxon>
        <taxon>Tracheophyta</taxon>
        <taxon>Spermatophyta</taxon>
        <taxon>Magnoliopsida</taxon>
        <taxon>eudicotyledons</taxon>
        <taxon>Gunneridae</taxon>
        <taxon>Pentapetalae</taxon>
        <taxon>rosids</taxon>
        <taxon>malvids</taxon>
        <taxon>Malvales</taxon>
        <taxon>Malvaceae</taxon>
        <taxon>Malvoideae</taxon>
        <taxon>Gossypium</taxon>
    </lineage>
</organism>
<dbReference type="OrthoDB" id="989164at2759"/>
<name>A0A9D3URP2_9ROSI</name>
<accession>A0A9D3URP2</accession>
<proteinExistence type="predicted"/>
<dbReference type="Proteomes" id="UP000828251">
    <property type="component" value="Unassembled WGS sequence"/>
</dbReference>
<dbReference type="AlphaFoldDB" id="A0A9D3URP2"/>
<keyword evidence="2" id="KW-1185">Reference proteome</keyword>
<protein>
    <recommendedName>
        <fullName evidence="3">Reverse transcriptase Ty1/copia-type domain-containing protein</fullName>
    </recommendedName>
</protein>
<dbReference type="EMBL" id="JAIQCV010000010">
    <property type="protein sequence ID" value="KAH1055910.1"/>
    <property type="molecule type" value="Genomic_DNA"/>
</dbReference>
<evidence type="ECO:0008006" key="3">
    <source>
        <dbReference type="Google" id="ProtNLM"/>
    </source>
</evidence>
<dbReference type="Pfam" id="PF14223">
    <property type="entry name" value="Retrotran_gag_2"/>
    <property type="match status" value="1"/>
</dbReference>